<evidence type="ECO:0000259" key="3">
    <source>
        <dbReference type="PROSITE" id="PS50977"/>
    </source>
</evidence>
<evidence type="ECO:0000256" key="2">
    <source>
        <dbReference type="PROSITE-ProRule" id="PRU00335"/>
    </source>
</evidence>
<evidence type="ECO:0000256" key="1">
    <source>
        <dbReference type="ARBA" id="ARBA00023125"/>
    </source>
</evidence>
<dbReference type="InterPro" id="IPR041678">
    <property type="entry name" value="TetR_C_16"/>
</dbReference>
<dbReference type="GO" id="GO:0000976">
    <property type="term" value="F:transcription cis-regulatory region binding"/>
    <property type="evidence" value="ECO:0007669"/>
    <property type="project" value="TreeGrafter"/>
</dbReference>
<dbReference type="PROSITE" id="PS50977">
    <property type="entry name" value="HTH_TETR_2"/>
    <property type="match status" value="1"/>
</dbReference>
<dbReference type="SUPFAM" id="SSF48498">
    <property type="entry name" value="Tetracyclin repressor-like, C-terminal domain"/>
    <property type="match status" value="1"/>
</dbReference>
<feature type="domain" description="HTH tetR-type" evidence="3">
    <location>
        <begin position="11"/>
        <end position="71"/>
    </location>
</feature>
<dbReference type="SUPFAM" id="SSF46689">
    <property type="entry name" value="Homeodomain-like"/>
    <property type="match status" value="1"/>
</dbReference>
<feature type="DNA-binding region" description="H-T-H motif" evidence="2">
    <location>
        <begin position="34"/>
        <end position="53"/>
    </location>
</feature>
<comment type="caution">
    <text evidence="4">The sequence shown here is derived from an EMBL/GenBank/DDBJ whole genome shotgun (WGS) entry which is preliminary data.</text>
</comment>
<dbReference type="GO" id="GO:0003700">
    <property type="term" value="F:DNA-binding transcription factor activity"/>
    <property type="evidence" value="ECO:0007669"/>
    <property type="project" value="TreeGrafter"/>
</dbReference>
<dbReference type="InterPro" id="IPR001647">
    <property type="entry name" value="HTH_TetR"/>
</dbReference>
<dbReference type="Pfam" id="PF00440">
    <property type="entry name" value="TetR_N"/>
    <property type="match status" value="1"/>
</dbReference>
<dbReference type="Proteomes" id="UP000190366">
    <property type="component" value="Unassembled WGS sequence"/>
</dbReference>
<organism evidence="4 5">
    <name type="scientific">Mycobacteroides abscessus subsp. massiliense</name>
    <dbReference type="NCBI Taxonomy" id="1962118"/>
    <lineage>
        <taxon>Bacteria</taxon>
        <taxon>Bacillati</taxon>
        <taxon>Actinomycetota</taxon>
        <taxon>Actinomycetes</taxon>
        <taxon>Mycobacteriales</taxon>
        <taxon>Mycobacteriaceae</taxon>
        <taxon>Mycobacteroides</taxon>
        <taxon>Mycobacteroides abscessus</taxon>
    </lineage>
</organism>
<accession>A0A1U2VKP8</accession>
<dbReference type="PRINTS" id="PR00455">
    <property type="entry name" value="HTHTETR"/>
</dbReference>
<dbReference type="AlphaFoldDB" id="A0A1U2VKP8"/>
<dbReference type="Pfam" id="PF17920">
    <property type="entry name" value="TetR_C_16"/>
    <property type="match status" value="1"/>
</dbReference>
<evidence type="ECO:0000313" key="5">
    <source>
        <dbReference type="Proteomes" id="UP000190366"/>
    </source>
</evidence>
<dbReference type="PANTHER" id="PTHR30055:SF235">
    <property type="entry name" value="TRANSCRIPTIONAL REGULATORY PROTEIN"/>
    <property type="match status" value="1"/>
</dbReference>
<reference evidence="4 5" key="1">
    <citation type="submission" date="2016-11" db="EMBL/GenBank/DDBJ databases">
        <authorList>
            <consortium name="Pathogen Informatics"/>
        </authorList>
    </citation>
    <scope>NUCLEOTIDE SEQUENCE [LARGE SCALE GENOMIC DNA]</scope>
    <source>
        <strain evidence="4 5">1168</strain>
    </source>
</reference>
<name>A0A1U2VKP8_9MYCO</name>
<dbReference type="InterPro" id="IPR036271">
    <property type="entry name" value="Tet_transcr_reg_TetR-rel_C_sf"/>
</dbReference>
<dbReference type="PANTHER" id="PTHR30055">
    <property type="entry name" value="HTH-TYPE TRANSCRIPTIONAL REGULATOR RUTR"/>
    <property type="match status" value="1"/>
</dbReference>
<proteinExistence type="predicted"/>
<dbReference type="EMBL" id="FVQL01000001">
    <property type="protein sequence ID" value="SKY23026.1"/>
    <property type="molecule type" value="Genomic_DNA"/>
</dbReference>
<keyword evidence="1 2" id="KW-0238">DNA-binding</keyword>
<gene>
    <name evidence="4" type="primary">acnR_1</name>
    <name evidence="4" type="ORF">SAMEA2275630_00345</name>
</gene>
<dbReference type="Gene3D" id="1.10.357.10">
    <property type="entry name" value="Tetracycline Repressor, domain 2"/>
    <property type="match status" value="1"/>
</dbReference>
<protein>
    <submittedName>
        <fullName evidence="4">TetR family transcriptional regulator</fullName>
    </submittedName>
</protein>
<evidence type="ECO:0000313" key="4">
    <source>
        <dbReference type="EMBL" id="SKY23026.1"/>
    </source>
</evidence>
<dbReference type="InterPro" id="IPR009057">
    <property type="entry name" value="Homeodomain-like_sf"/>
</dbReference>
<dbReference type="Gene3D" id="1.10.10.60">
    <property type="entry name" value="Homeodomain-like"/>
    <property type="match status" value="1"/>
</dbReference>
<sequence length="191" mass="20496">MSSPAPERKGQRTRQRILSAAREVFAEVGYAKATIRGIAAVADVDKSSVIQYFGSKSNLFREAVQWRIPVDELTVPDPAVTAENYLRGLLSGWAAEPDGPMAVLLRNSMTSDDALELLREQVSDHAVSSVAATIDQPDARLRAALLSAVLMGIASQRYLLRLPDLADASDDDIVALVAPLLTALIAPENAS</sequence>
<dbReference type="InterPro" id="IPR050109">
    <property type="entry name" value="HTH-type_TetR-like_transc_reg"/>
</dbReference>
<dbReference type="RefSeq" id="WP_005064672.1">
    <property type="nucleotide sequence ID" value="NZ_CP065272.1"/>
</dbReference>